<dbReference type="Proteomes" id="UP000219563">
    <property type="component" value="Unassembled WGS sequence"/>
</dbReference>
<evidence type="ECO:0000259" key="2">
    <source>
        <dbReference type="Pfam" id="PF00535"/>
    </source>
</evidence>
<keyword evidence="1" id="KW-1133">Transmembrane helix</keyword>
<dbReference type="AlphaFoldDB" id="A0A285S9G6"/>
<dbReference type="InterPro" id="IPR029044">
    <property type="entry name" value="Nucleotide-diphossugar_trans"/>
</dbReference>
<dbReference type="CDD" id="cd04187">
    <property type="entry name" value="DPM1_like_bac"/>
    <property type="match status" value="1"/>
</dbReference>
<dbReference type="SUPFAM" id="SSF53448">
    <property type="entry name" value="Nucleotide-diphospho-sugar transferases"/>
    <property type="match status" value="1"/>
</dbReference>
<dbReference type="GO" id="GO:0005886">
    <property type="term" value="C:plasma membrane"/>
    <property type="evidence" value="ECO:0007669"/>
    <property type="project" value="TreeGrafter"/>
</dbReference>
<organism evidence="3 4">
    <name type="scientific">Pseudobutyrivibrio ruminis DSM 9787</name>
    <dbReference type="NCBI Taxonomy" id="1123011"/>
    <lineage>
        <taxon>Bacteria</taxon>
        <taxon>Bacillati</taxon>
        <taxon>Bacillota</taxon>
        <taxon>Clostridia</taxon>
        <taxon>Lachnospirales</taxon>
        <taxon>Lachnospiraceae</taxon>
        <taxon>Pseudobutyrivibrio</taxon>
    </lineage>
</organism>
<dbReference type="PANTHER" id="PTHR48090:SF8">
    <property type="entry name" value="GLYCOSYLTRANSFERASE CSBB-RELATED"/>
    <property type="match status" value="1"/>
</dbReference>
<accession>A0A285S9G6</accession>
<evidence type="ECO:0000256" key="1">
    <source>
        <dbReference type="SAM" id="Phobius"/>
    </source>
</evidence>
<sequence length="309" mass="35411">MKKLLSIVVPCYNEEEATPIFYKTIHEMESELASVDLEFVFVDDGSRDNTLKVLKELHQQDERVHYVSFSRNFGKEAGIYAGLEKAKGDYVVIMDVDLQDPPSMLPKMLSEIENGEYECVSTRRVDRKGEPPIRSWFARKFYKIMNKISSADIVDGARDYQMMTRKVVNAILSMGEYNRFSKGIFGWVGFKRKWLEFENVERVAGETKWSFWKLFIYAIDGIVAFSTAPLTLASVFGSIMCLVAFLFIIVIIVRTLIFGDPTSGWPSMVCIILLVSGIQLLCLGIQGQYMAKTYLETKKRPIYLVQEEE</sequence>
<dbReference type="GO" id="GO:0016740">
    <property type="term" value="F:transferase activity"/>
    <property type="evidence" value="ECO:0007669"/>
    <property type="project" value="UniProtKB-KW"/>
</dbReference>
<feature type="transmembrane region" description="Helical" evidence="1">
    <location>
        <begin position="209"/>
        <end position="228"/>
    </location>
</feature>
<feature type="transmembrane region" description="Helical" evidence="1">
    <location>
        <begin position="264"/>
        <end position="285"/>
    </location>
</feature>
<name>A0A285S9G6_9FIRM</name>
<gene>
    <name evidence="3" type="ORF">SAMN02910411_2011</name>
</gene>
<keyword evidence="1" id="KW-0472">Membrane</keyword>
<feature type="domain" description="Glycosyltransferase 2-like" evidence="2">
    <location>
        <begin position="6"/>
        <end position="171"/>
    </location>
</feature>
<dbReference type="PANTHER" id="PTHR48090">
    <property type="entry name" value="UNDECAPRENYL-PHOSPHATE 4-DEOXY-4-FORMAMIDO-L-ARABINOSE TRANSFERASE-RELATED"/>
    <property type="match status" value="1"/>
</dbReference>
<evidence type="ECO:0000313" key="4">
    <source>
        <dbReference type="Proteomes" id="UP000219563"/>
    </source>
</evidence>
<evidence type="ECO:0000313" key="3">
    <source>
        <dbReference type="EMBL" id="SOC04107.1"/>
    </source>
</evidence>
<keyword evidence="1" id="KW-0812">Transmembrane</keyword>
<dbReference type="Pfam" id="PF00535">
    <property type="entry name" value="Glycos_transf_2"/>
    <property type="match status" value="1"/>
</dbReference>
<dbReference type="Gene3D" id="3.90.550.10">
    <property type="entry name" value="Spore Coat Polysaccharide Biosynthesis Protein SpsA, Chain A"/>
    <property type="match status" value="1"/>
</dbReference>
<keyword evidence="3" id="KW-0808">Transferase</keyword>
<protein>
    <submittedName>
        <fullName evidence="3">Glycosyltransferase involved in cell wall bisynthesis</fullName>
    </submittedName>
</protein>
<proteinExistence type="predicted"/>
<dbReference type="EMBL" id="OBMR01000006">
    <property type="protein sequence ID" value="SOC04107.1"/>
    <property type="molecule type" value="Genomic_DNA"/>
</dbReference>
<reference evidence="3 4" key="1">
    <citation type="submission" date="2017-08" db="EMBL/GenBank/DDBJ databases">
        <authorList>
            <person name="de Groot N.N."/>
        </authorList>
    </citation>
    <scope>NUCLEOTIDE SEQUENCE [LARGE SCALE GENOMIC DNA]</scope>
    <source>
        <strain evidence="3 4">DSM 9787</strain>
    </source>
</reference>
<dbReference type="InterPro" id="IPR001173">
    <property type="entry name" value="Glyco_trans_2-like"/>
</dbReference>
<dbReference type="RefSeq" id="WP_097076366.1">
    <property type="nucleotide sequence ID" value="NZ_OBMR01000006.1"/>
</dbReference>
<dbReference type="InterPro" id="IPR050256">
    <property type="entry name" value="Glycosyltransferase_2"/>
</dbReference>
<feature type="transmembrane region" description="Helical" evidence="1">
    <location>
        <begin position="235"/>
        <end position="258"/>
    </location>
</feature>